<evidence type="ECO:0000313" key="3">
    <source>
        <dbReference type="Proteomes" id="UP000322619"/>
    </source>
</evidence>
<dbReference type="InterPro" id="IPR043128">
    <property type="entry name" value="Rev_trsase/Diguanyl_cyclase"/>
</dbReference>
<dbReference type="PROSITE" id="PS50887">
    <property type="entry name" value="GGDEF"/>
    <property type="match status" value="1"/>
</dbReference>
<dbReference type="GO" id="GO:0043709">
    <property type="term" value="P:cell adhesion involved in single-species biofilm formation"/>
    <property type="evidence" value="ECO:0007669"/>
    <property type="project" value="TreeGrafter"/>
</dbReference>
<evidence type="ECO:0000313" key="2">
    <source>
        <dbReference type="EMBL" id="TYC87102.1"/>
    </source>
</evidence>
<proteinExistence type="predicted"/>
<dbReference type="Gene3D" id="3.30.70.270">
    <property type="match status" value="1"/>
</dbReference>
<dbReference type="InterPro" id="IPR000160">
    <property type="entry name" value="GGDEF_dom"/>
</dbReference>
<dbReference type="EMBL" id="VSLA01000007">
    <property type="protein sequence ID" value="TYC87102.1"/>
    <property type="molecule type" value="Genomic_DNA"/>
</dbReference>
<evidence type="ECO:0000259" key="1">
    <source>
        <dbReference type="PROSITE" id="PS50887"/>
    </source>
</evidence>
<dbReference type="PANTHER" id="PTHR45138">
    <property type="entry name" value="REGULATORY COMPONENTS OF SENSORY TRANSDUCTION SYSTEM"/>
    <property type="match status" value="1"/>
</dbReference>
<dbReference type="GO" id="GO:0052621">
    <property type="term" value="F:diguanylate cyclase activity"/>
    <property type="evidence" value="ECO:0007669"/>
    <property type="project" value="TreeGrafter"/>
</dbReference>
<dbReference type="GO" id="GO:1902201">
    <property type="term" value="P:negative regulation of bacterial-type flagellum-dependent cell motility"/>
    <property type="evidence" value="ECO:0007669"/>
    <property type="project" value="TreeGrafter"/>
</dbReference>
<dbReference type="GO" id="GO:0005886">
    <property type="term" value="C:plasma membrane"/>
    <property type="evidence" value="ECO:0007669"/>
    <property type="project" value="TreeGrafter"/>
</dbReference>
<dbReference type="InterPro" id="IPR029787">
    <property type="entry name" value="Nucleotide_cyclase"/>
</dbReference>
<dbReference type="PANTHER" id="PTHR45138:SF9">
    <property type="entry name" value="DIGUANYLATE CYCLASE DGCM-RELATED"/>
    <property type="match status" value="1"/>
</dbReference>
<dbReference type="InterPro" id="IPR050469">
    <property type="entry name" value="Diguanylate_Cyclase"/>
</dbReference>
<dbReference type="Pfam" id="PF00990">
    <property type="entry name" value="GGDEF"/>
    <property type="match status" value="1"/>
</dbReference>
<protein>
    <submittedName>
        <fullName evidence="2">GGDEF domain-containing protein</fullName>
    </submittedName>
</protein>
<dbReference type="Proteomes" id="UP000322619">
    <property type="component" value="Unassembled WGS sequence"/>
</dbReference>
<dbReference type="SUPFAM" id="SSF55073">
    <property type="entry name" value="Nucleotide cyclase"/>
    <property type="match status" value="1"/>
</dbReference>
<accession>A0A5D0WSA7</accession>
<name>A0A5D0WSA7_9FIRM</name>
<organism evidence="2 3">
    <name type="scientific">Acetobacterium wieringae</name>
    <dbReference type="NCBI Taxonomy" id="52694"/>
    <lineage>
        <taxon>Bacteria</taxon>
        <taxon>Bacillati</taxon>
        <taxon>Bacillota</taxon>
        <taxon>Clostridia</taxon>
        <taxon>Eubacteriales</taxon>
        <taxon>Eubacteriaceae</taxon>
        <taxon>Acetobacterium</taxon>
    </lineage>
</organism>
<feature type="domain" description="GGDEF" evidence="1">
    <location>
        <begin position="1"/>
        <end position="50"/>
    </location>
</feature>
<sequence length="50" mass="5602">MLHERVTVSIGAVTDQTLPGHHFETLYQKADEALYAAKKTGGNQVVFYEH</sequence>
<dbReference type="AlphaFoldDB" id="A0A5D0WSA7"/>
<comment type="caution">
    <text evidence="2">The sequence shown here is derived from an EMBL/GenBank/DDBJ whole genome shotgun (WGS) entry which is preliminary data.</text>
</comment>
<gene>
    <name evidence="2" type="ORF">FXB42_05420</name>
</gene>
<reference evidence="2 3" key="1">
    <citation type="submission" date="2019-08" db="EMBL/GenBank/DDBJ databases">
        <title>Isolation and enrichment of carboxydotrophic bacteria from anaerobic sludge for the production of bio-based chemicals from syngas.</title>
        <authorList>
            <person name="Antares A.L."/>
            <person name="Moreira J."/>
            <person name="Diender M."/>
            <person name="Parshina S.N."/>
            <person name="Stams A.J.M."/>
            <person name="Alves M."/>
            <person name="Alves J.I."/>
            <person name="Sousa D.Z."/>
        </authorList>
    </citation>
    <scope>NUCLEOTIDE SEQUENCE [LARGE SCALE GENOMIC DNA]</scope>
    <source>
        <strain evidence="2 3">JM</strain>
    </source>
</reference>